<gene>
    <name evidence="1" type="ORF">GRX66_05075</name>
</gene>
<name>A0A6B0SM18_9EURY</name>
<dbReference type="RefSeq" id="WP_159525566.1">
    <property type="nucleotide sequence ID" value="NZ_WUUU01000023.1"/>
</dbReference>
<organism evidence="1 2">
    <name type="scientific">Halobacterium bonnevillei</name>
    <dbReference type="NCBI Taxonomy" id="2692200"/>
    <lineage>
        <taxon>Archaea</taxon>
        <taxon>Methanobacteriati</taxon>
        <taxon>Methanobacteriota</taxon>
        <taxon>Stenosarchaea group</taxon>
        <taxon>Halobacteria</taxon>
        <taxon>Halobacteriales</taxon>
        <taxon>Halobacteriaceae</taxon>
        <taxon>Halobacterium</taxon>
    </lineage>
</organism>
<dbReference type="AlphaFoldDB" id="A0A6B0SM18"/>
<proteinExistence type="predicted"/>
<dbReference type="Proteomes" id="UP000471521">
    <property type="component" value="Unassembled WGS sequence"/>
</dbReference>
<accession>A0A6B0SM18</accession>
<dbReference type="SUPFAM" id="SSF55961">
    <property type="entry name" value="Bet v1-like"/>
    <property type="match status" value="1"/>
</dbReference>
<evidence type="ECO:0000313" key="1">
    <source>
        <dbReference type="EMBL" id="MXR20002.1"/>
    </source>
</evidence>
<dbReference type="Gene3D" id="3.30.530.20">
    <property type="match status" value="1"/>
</dbReference>
<dbReference type="OrthoDB" id="303611at2157"/>
<protein>
    <submittedName>
        <fullName evidence="1">SRPBCC family protein</fullName>
    </submittedName>
</protein>
<evidence type="ECO:0000313" key="2">
    <source>
        <dbReference type="Proteomes" id="UP000471521"/>
    </source>
</evidence>
<sequence>MESVTVTREIAASPEAIEAAMDDWAGFVRAAGFDGVDVQGNTIRVWNAVGPAEIELELEVVADEDAALAYEQREGIFEEMWTGYSTRAREDADGTVVEAVTTFEMGVPLVGGVLDSTVISRQRRRELEDQLEWLASTVA</sequence>
<reference evidence="1 2" key="1">
    <citation type="submission" date="2019-12" db="EMBL/GenBank/DDBJ databases">
        <title>Isolation and characterization of three novel carbon monoxide-oxidizing members of Halobacteria from salione crusts and soils.</title>
        <authorList>
            <person name="Myers M.R."/>
            <person name="King G.M."/>
        </authorList>
    </citation>
    <scope>NUCLEOTIDE SEQUENCE [LARGE SCALE GENOMIC DNA]</scope>
    <source>
        <strain evidence="1 2">PCN9</strain>
    </source>
</reference>
<dbReference type="EMBL" id="WUUU01000023">
    <property type="protein sequence ID" value="MXR20002.1"/>
    <property type="molecule type" value="Genomic_DNA"/>
</dbReference>
<dbReference type="InterPro" id="IPR023393">
    <property type="entry name" value="START-like_dom_sf"/>
</dbReference>
<keyword evidence="2" id="KW-1185">Reference proteome</keyword>
<comment type="caution">
    <text evidence="1">The sequence shown here is derived from an EMBL/GenBank/DDBJ whole genome shotgun (WGS) entry which is preliminary data.</text>
</comment>